<evidence type="ECO:0000256" key="1">
    <source>
        <dbReference type="SAM" id="Phobius"/>
    </source>
</evidence>
<dbReference type="OrthoDB" id="35636at10239"/>
<feature type="transmembrane region" description="Helical" evidence="1">
    <location>
        <begin position="7"/>
        <end position="26"/>
    </location>
</feature>
<gene>
    <name evidence="2" type="ORF">C490910_080</name>
    <name evidence="3" type="ORF">S420910_079</name>
</gene>
<accession>A0A1D8KUB9</accession>
<evidence type="ECO:0000313" key="2">
    <source>
        <dbReference type="EMBL" id="AOV62004.1"/>
    </source>
</evidence>
<keyword evidence="1" id="KW-0472">Membrane</keyword>
<organism evidence="3 5">
    <name type="scientific">Synechococcus phage S-CAM7</name>
    <dbReference type="NCBI Taxonomy" id="1883368"/>
    <lineage>
        <taxon>Viruses</taxon>
        <taxon>Duplodnaviria</taxon>
        <taxon>Heunggongvirae</taxon>
        <taxon>Uroviricota</taxon>
        <taxon>Caudoviricetes</taxon>
        <taxon>Pantevenvirales</taxon>
        <taxon>Kyanoviridae</taxon>
        <taxon>Mazuvirus</taxon>
        <taxon>Mazuvirus scam7</taxon>
    </lineage>
</organism>
<dbReference type="Proteomes" id="UP000226384">
    <property type="component" value="Segment"/>
</dbReference>
<dbReference type="RefSeq" id="YP_009323013.1">
    <property type="nucleotide sequence ID" value="NC_031927.1"/>
</dbReference>
<evidence type="ECO:0000313" key="3">
    <source>
        <dbReference type="EMBL" id="AOV62268.1"/>
    </source>
</evidence>
<dbReference type="KEGG" id="vg:30308134"/>
<dbReference type="EMBL" id="KU686213">
    <property type="protein sequence ID" value="AOV62268.1"/>
    <property type="molecule type" value="Genomic_DNA"/>
</dbReference>
<evidence type="ECO:0000313" key="5">
    <source>
        <dbReference type="Proteomes" id="UP000226384"/>
    </source>
</evidence>
<evidence type="ECO:0008006" key="6">
    <source>
        <dbReference type="Google" id="ProtNLM"/>
    </source>
</evidence>
<keyword evidence="4" id="KW-1185">Reference proteome</keyword>
<evidence type="ECO:0000313" key="4">
    <source>
        <dbReference type="Proteomes" id="UP000203902"/>
    </source>
</evidence>
<name>A0A1D8KUB9_9CAUD</name>
<feature type="transmembrane region" description="Helical" evidence="1">
    <location>
        <begin position="38"/>
        <end position="57"/>
    </location>
</feature>
<keyword evidence="1" id="KW-1133">Transmembrane helix</keyword>
<dbReference type="GeneID" id="30308134"/>
<dbReference type="EMBL" id="KU686212">
    <property type="protein sequence ID" value="AOV62004.1"/>
    <property type="molecule type" value="Genomic_DNA"/>
</dbReference>
<keyword evidence="1" id="KW-0812">Transmembrane</keyword>
<sequence>MKRYGLYWLRALTLGAGLNALIVSSLMNHRDWKFHQAAPIGALVCVNCSFAADRLIFGRTKKKAVVPTITPTETPHSCPVCSDYPCVCDAWKSGS</sequence>
<proteinExistence type="predicted"/>
<protein>
    <recommendedName>
        <fullName evidence="6">GtrA-like protein domain-containing protein</fullName>
    </recommendedName>
</protein>
<dbReference type="Proteomes" id="UP000203902">
    <property type="component" value="Segment"/>
</dbReference>
<reference evidence="4 5" key="1">
    <citation type="journal article" date="2016" name="Virology">
        <title>The genomic content and context of auxiliary metabolic genes in marine cyanomyoviruses.</title>
        <authorList>
            <person name="Crummett L.T."/>
            <person name="Puxty R.J."/>
            <person name="Weihe C."/>
            <person name="Marston M.F."/>
            <person name="Martiny J.B."/>
        </authorList>
    </citation>
    <scope>NUCLEOTIDE SEQUENCE [LARGE SCALE GENOMIC DNA]</scope>
    <source>
        <strain evidence="2">0910CC49</strain>
        <strain evidence="3">0910SB42</strain>
    </source>
</reference>